<dbReference type="SMART" id="SM00448">
    <property type="entry name" value="REC"/>
    <property type="match status" value="1"/>
</dbReference>
<proteinExistence type="predicted"/>
<dbReference type="InterPro" id="IPR001789">
    <property type="entry name" value="Sig_transdc_resp-reg_receiver"/>
</dbReference>
<feature type="domain" description="Response regulatory" evidence="2">
    <location>
        <begin position="122"/>
        <end position="240"/>
    </location>
</feature>
<gene>
    <name evidence="3" type="ORF">DEH84_13505</name>
</gene>
<evidence type="ECO:0000259" key="2">
    <source>
        <dbReference type="PROSITE" id="PS50110"/>
    </source>
</evidence>
<dbReference type="GO" id="GO:0000160">
    <property type="term" value="P:phosphorelay signal transduction system"/>
    <property type="evidence" value="ECO:0007669"/>
    <property type="project" value="InterPro"/>
</dbReference>
<keyword evidence="4" id="KW-1185">Reference proteome</keyword>
<comment type="caution">
    <text evidence="1">Lacks conserved residue(s) required for the propagation of feature annotation.</text>
</comment>
<dbReference type="EMBL" id="CP029210">
    <property type="protein sequence ID" value="AWI54326.1"/>
    <property type="molecule type" value="Genomic_DNA"/>
</dbReference>
<dbReference type="Pfam" id="PF00072">
    <property type="entry name" value="Response_reg"/>
    <property type="match status" value="1"/>
</dbReference>
<evidence type="ECO:0000313" key="4">
    <source>
        <dbReference type="Proteomes" id="UP000244892"/>
    </source>
</evidence>
<dbReference type="AlphaFoldDB" id="A0A2U8FVU3"/>
<dbReference type="InterPro" id="IPR011006">
    <property type="entry name" value="CheY-like_superfamily"/>
</dbReference>
<dbReference type="SUPFAM" id="SSF46955">
    <property type="entry name" value="Putative DNA-binding domain"/>
    <property type="match status" value="1"/>
</dbReference>
<dbReference type="Pfam" id="PF12728">
    <property type="entry name" value="HTH_17"/>
    <property type="match status" value="1"/>
</dbReference>
<dbReference type="NCBIfam" id="TIGR01764">
    <property type="entry name" value="excise"/>
    <property type="match status" value="1"/>
</dbReference>
<protein>
    <submittedName>
        <fullName evidence="3">Excisionase</fullName>
    </submittedName>
</protein>
<dbReference type="KEGG" id="aon:DEH84_13505"/>
<dbReference type="CDD" id="cd04762">
    <property type="entry name" value="HTH_MerR-trunc"/>
    <property type="match status" value="1"/>
</dbReference>
<dbReference type="Gene3D" id="1.10.1660.10">
    <property type="match status" value="1"/>
</dbReference>
<dbReference type="InterPro" id="IPR041657">
    <property type="entry name" value="HTH_17"/>
</dbReference>
<dbReference type="Proteomes" id="UP000244892">
    <property type="component" value="Chromosome"/>
</dbReference>
<dbReference type="CDD" id="cd00156">
    <property type="entry name" value="REC"/>
    <property type="match status" value="1"/>
</dbReference>
<dbReference type="InterPro" id="IPR009061">
    <property type="entry name" value="DNA-bd_dom_put_sf"/>
</dbReference>
<dbReference type="SUPFAM" id="SSF52172">
    <property type="entry name" value="CheY-like"/>
    <property type="match status" value="1"/>
</dbReference>
<name>A0A2U8FVU3_9BURK</name>
<reference evidence="3 4" key="1">
    <citation type="submission" date="2018-05" db="EMBL/GenBank/DDBJ databases">
        <title>complete genome sequence of Aquabacterium olei NBRC 110486.</title>
        <authorList>
            <person name="Tang B."/>
            <person name="Chang J."/>
            <person name="Zhang L."/>
            <person name="Yang H."/>
        </authorList>
    </citation>
    <scope>NUCLEOTIDE SEQUENCE [LARGE SCALE GENOMIC DNA]</scope>
    <source>
        <strain evidence="3 4">NBRC 110486</strain>
    </source>
</reference>
<dbReference type="GO" id="GO:0003677">
    <property type="term" value="F:DNA binding"/>
    <property type="evidence" value="ECO:0007669"/>
    <property type="project" value="InterPro"/>
</dbReference>
<organism evidence="3 4">
    <name type="scientific">Aquabacterium olei</name>
    <dbReference type="NCBI Taxonomy" id="1296669"/>
    <lineage>
        <taxon>Bacteria</taxon>
        <taxon>Pseudomonadati</taxon>
        <taxon>Pseudomonadota</taxon>
        <taxon>Betaproteobacteria</taxon>
        <taxon>Burkholderiales</taxon>
        <taxon>Aquabacterium</taxon>
    </lineage>
</organism>
<dbReference type="Gene3D" id="3.40.50.2300">
    <property type="match status" value="1"/>
</dbReference>
<evidence type="ECO:0000256" key="1">
    <source>
        <dbReference type="PROSITE-ProRule" id="PRU00169"/>
    </source>
</evidence>
<sequence length="246" mass="26417">MSADNMGETPHWRDKKVCPMSHVIPLGPAARMLTTREAALRLGVSLRTVQLWVEADILPAARTPGGHRRIPYNAVEALALSTGLGGEVPRAAERARALAAVPEVQPPPARPRDAVQGTRPLDVLLVADDPQWQARCEAAVQPFGPSVTMRMAETGYLALLQIGQRAPDLLVTNLDLPGMDGMAMLRTLERCESLAGMRVLVLSAASDHEIARRGGLPLAAERIHLPVSPEAIAVRVGRQLLGQRAS</sequence>
<evidence type="ECO:0000313" key="3">
    <source>
        <dbReference type="EMBL" id="AWI54326.1"/>
    </source>
</evidence>
<dbReference type="InterPro" id="IPR010093">
    <property type="entry name" value="SinI_DNA-bd"/>
</dbReference>
<dbReference type="PROSITE" id="PS50110">
    <property type="entry name" value="RESPONSE_REGULATORY"/>
    <property type="match status" value="1"/>
</dbReference>
<accession>A0A2U8FVU3</accession>